<dbReference type="AlphaFoldDB" id="A0AAE1DF96"/>
<feature type="compositionally biased region" description="Basic and acidic residues" evidence="1">
    <location>
        <begin position="784"/>
        <end position="800"/>
    </location>
</feature>
<evidence type="ECO:0000313" key="3">
    <source>
        <dbReference type="EMBL" id="KAK3767278.1"/>
    </source>
</evidence>
<gene>
    <name evidence="3" type="ORF">RRG08_065662</name>
</gene>
<dbReference type="SUPFAM" id="SSF63570">
    <property type="entry name" value="PABC (PABP) domain"/>
    <property type="match status" value="4"/>
</dbReference>
<dbReference type="PROSITE" id="PS51309">
    <property type="entry name" value="PABC"/>
    <property type="match status" value="4"/>
</dbReference>
<dbReference type="PANTHER" id="PTHR46276">
    <property type="entry name" value="E3 UBIQUITIN-PROTEIN LIGASE UBR5"/>
    <property type="match status" value="1"/>
</dbReference>
<feature type="region of interest" description="Disordered" evidence="1">
    <location>
        <begin position="693"/>
        <end position="919"/>
    </location>
</feature>
<feature type="domain" description="PABC" evidence="2">
    <location>
        <begin position="461"/>
        <end position="542"/>
    </location>
</feature>
<dbReference type="Pfam" id="PF00658">
    <property type="entry name" value="MLLE"/>
    <property type="match status" value="4"/>
</dbReference>
<evidence type="ECO:0000256" key="1">
    <source>
        <dbReference type="SAM" id="MobiDB-lite"/>
    </source>
</evidence>
<accession>A0AAE1DF96</accession>
<dbReference type="SMART" id="SM00517">
    <property type="entry name" value="PolyA"/>
    <property type="match status" value="4"/>
</dbReference>
<feature type="domain" description="PABC" evidence="2">
    <location>
        <begin position="371"/>
        <end position="452"/>
    </location>
</feature>
<comment type="caution">
    <text evidence="3">The sequence shown here is derived from an EMBL/GenBank/DDBJ whole genome shotgun (WGS) entry which is preliminary data.</text>
</comment>
<organism evidence="3 4">
    <name type="scientific">Elysia crispata</name>
    <name type="common">lettuce slug</name>
    <dbReference type="NCBI Taxonomy" id="231223"/>
    <lineage>
        <taxon>Eukaryota</taxon>
        <taxon>Metazoa</taxon>
        <taxon>Spiralia</taxon>
        <taxon>Lophotrochozoa</taxon>
        <taxon>Mollusca</taxon>
        <taxon>Gastropoda</taxon>
        <taxon>Heterobranchia</taxon>
        <taxon>Euthyneura</taxon>
        <taxon>Panpulmonata</taxon>
        <taxon>Sacoglossa</taxon>
        <taxon>Placobranchoidea</taxon>
        <taxon>Plakobranchidae</taxon>
        <taxon>Elysia</taxon>
    </lineage>
</organism>
<sequence>MTSSQTLAMQARDARLLRMEELLEALDCLQTPDVSLKMVDKKIFKSSTLKHISALQEQARILSENISSRNDFPPGPGIPQTTKLPISHDQPSQQTPINPSFQDQKENIEGISIPTMPGTAPNQPGNVFRPIAPLLLPHTVHIPLVTSTFNFPQGGAPVLTAPPKHQTLFSRLLQDPPFPSTLNNATHLTGQPLFPFPAQPMLLQTTFVPQRLPVSAVLGQEDKLRLRLFSLIQGMIPSLPAIEGSVEDILRILCQTCGYWTLLDLMESPSKLKQQVEMALEVLLQQKQKSDITIEKRMLGEKLFAAIQGMPSLPTDATDKAGKITGMLLEMKKSEVVNLLDSPQHLKEKVEEAMEVLKAHRKESKEETEIIQPLTLEKFSSASVKEQKEMLGDRLFTAIRSMSPPGVAENAGKITGMLLEMDNSELLHMLDSPGRLKSKVEEAMEVLKAHIKESKEEAEIIQPLTLEKFSSASVKEQKEMLGDRLFTAIRSMSPPGVAENAGKITGMLLEMDNSELFHMLDSPGSLKDRVEEAMEVLKAHRKESKEETEIIQPLSLEKFSSASVKEQKEMLGDRLFTAIRSMSPHGVAENAGKITGMLLEMENSELLHMLDSPGSLKNRIEEALEVLKAHRKGRAKSDEIIKLEPKNVTPALQENSPAPSSEIINDEINNGDKQRLVDRGFFFRFELTNKARRQKTLSKQSKCKMEKLVDPDDIRNMKQKGVKHTSTLEPRNVTPPLQEDSPGPSSEILNDERNNGDKPSLVDRGFFPLEFTNNKRRQKGSSKQSKDKMEKLVDPDDIRNMKQKGVKHTSSLEPRNVTTPLQENSPGPFSENLNDEINNGDKPSLVDRGFFPLEFTNNKRRQKGSSKQSKGKMEKLVDPDDIRNMKQKDVKHKKKKKLLLAQDTPACESPLPDGHIETKDEDLLESFDLLRF</sequence>
<dbReference type="GO" id="GO:0090263">
    <property type="term" value="P:positive regulation of canonical Wnt signaling pathway"/>
    <property type="evidence" value="ECO:0007669"/>
    <property type="project" value="TreeGrafter"/>
</dbReference>
<feature type="compositionally biased region" description="Basic and acidic residues" evidence="1">
    <location>
        <begin position="703"/>
        <end position="716"/>
    </location>
</feature>
<dbReference type="GO" id="GO:0000209">
    <property type="term" value="P:protein polyubiquitination"/>
    <property type="evidence" value="ECO:0007669"/>
    <property type="project" value="TreeGrafter"/>
</dbReference>
<feature type="compositionally biased region" description="Polar residues" evidence="1">
    <location>
        <begin position="79"/>
        <end position="101"/>
    </location>
</feature>
<feature type="domain" description="PABC" evidence="2">
    <location>
        <begin position="279"/>
        <end position="362"/>
    </location>
</feature>
<dbReference type="InterPro" id="IPR036053">
    <property type="entry name" value="PABP-dom"/>
</dbReference>
<feature type="compositionally biased region" description="Polar residues" evidence="1">
    <location>
        <begin position="808"/>
        <end position="837"/>
    </location>
</feature>
<evidence type="ECO:0000259" key="2">
    <source>
        <dbReference type="PROSITE" id="PS51309"/>
    </source>
</evidence>
<reference evidence="3" key="1">
    <citation type="journal article" date="2023" name="G3 (Bethesda)">
        <title>A reference genome for the long-term kleptoplast-retaining sea slug Elysia crispata morphotype clarki.</title>
        <authorList>
            <person name="Eastman K.E."/>
            <person name="Pendleton A.L."/>
            <person name="Shaikh M.A."/>
            <person name="Suttiyut T."/>
            <person name="Ogas R."/>
            <person name="Tomko P."/>
            <person name="Gavelis G."/>
            <person name="Widhalm J.R."/>
            <person name="Wisecaver J.H."/>
        </authorList>
    </citation>
    <scope>NUCLEOTIDE SEQUENCE</scope>
    <source>
        <strain evidence="3">ECLA1</strain>
    </source>
</reference>
<dbReference type="PANTHER" id="PTHR46276:SF1">
    <property type="entry name" value="E3 UBIQUITIN-PROTEIN LIGASE UBR5"/>
    <property type="match status" value="1"/>
</dbReference>
<dbReference type="Proteomes" id="UP001283361">
    <property type="component" value="Unassembled WGS sequence"/>
</dbReference>
<dbReference type="Gene3D" id="1.10.1900.10">
    <property type="entry name" value="c-terminal domain of poly(a) binding protein"/>
    <property type="match status" value="4"/>
</dbReference>
<dbReference type="GO" id="GO:0005737">
    <property type="term" value="C:cytoplasm"/>
    <property type="evidence" value="ECO:0007669"/>
    <property type="project" value="TreeGrafter"/>
</dbReference>
<feature type="compositionally biased region" description="Basic and acidic residues" evidence="1">
    <location>
        <begin position="871"/>
        <end position="888"/>
    </location>
</feature>
<dbReference type="GO" id="GO:0005634">
    <property type="term" value="C:nucleus"/>
    <property type="evidence" value="ECO:0007669"/>
    <property type="project" value="TreeGrafter"/>
</dbReference>
<dbReference type="GO" id="GO:0034450">
    <property type="term" value="F:ubiquitin-ubiquitin ligase activity"/>
    <property type="evidence" value="ECO:0007669"/>
    <property type="project" value="TreeGrafter"/>
</dbReference>
<keyword evidence="4" id="KW-1185">Reference proteome</keyword>
<feature type="region of interest" description="Disordered" evidence="1">
    <location>
        <begin position="66"/>
        <end position="101"/>
    </location>
</feature>
<evidence type="ECO:0000313" key="4">
    <source>
        <dbReference type="Proteomes" id="UP001283361"/>
    </source>
</evidence>
<dbReference type="GO" id="GO:0003723">
    <property type="term" value="F:RNA binding"/>
    <property type="evidence" value="ECO:0007669"/>
    <property type="project" value="InterPro"/>
</dbReference>
<protein>
    <recommendedName>
        <fullName evidence="2">PABC domain-containing protein</fullName>
    </recommendedName>
</protein>
<proteinExistence type="predicted"/>
<dbReference type="EMBL" id="JAWDGP010004164">
    <property type="protein sequence ID" value="KAK3767278.1"/>
    <property type="molecule type" value="Genomic_DNA"/>
</dbReference>
<dbReference type="InterPro" id="IPR002004">
    <property type="entry name" value="PABP_HYD_C"/>
</dbReference>
<feature type="domain" description="PABC" evidence="2">
    <location>
        <begin position="551"/>
        <end position="632"/>
    </location>
</feature>
<feature type="compositionally biased region" description="Basic residues" evidence="1">
    <location>
        <begin position="889"/>
        <end position="898"/>
    </location>
</feature>
<name>A0AAE1DF96_9GAST</name>